<dbReference type="InParanoid" id="A0A165W5R4"/>
<dbReference type="EMBL" id="KV425551">
    <property type="protein sequence ID" value="KZT30697.1"/>
    <property type="molecule type" value="Genomic_DNA"/>
</dbReference>
<proteinExistence type="predicted"/>
<keyword evidence="2" id="KW-1185">Reference proteome</keyword>
<dbReference type="OrthoDB" id="2224399at2759"/>
<evidence type="ECO:0000313" key="1">
    <source>
        <dbReference type="EMBL" id="KZT30697.1"/>
    </source>
</evidence>
<dbReference type="Proteomes" id="UP000076761">
    <property type="component" value="Unassembled WGS sequence"/>
</dbReference>
<evidence type="ECO:0000313" key="2">
    <source>
        <dbReference type="Proteomes" id="UP000076761"/>
    </source>
</evidence>
<accession>A0A165W5R4</accession>
<reference evidence="1 2" key="1">
    <citation type="journal article" date="2016" name="Mol. Biol. Evol.">
        <title>Comparative Genomics of Early-Diverging Mushroom-Forming Fungi Provides Insights into the Origins of Lignocellulose Decay Capabilities.</title>
        <authorList>
            <person name="Nagy L.G."/>
            <person name="Riley R."/>
            <person name="Tritt A."/>
            <person name="Adam C."/>
            <person name="Daum C."/>
            <person name="Floudas D."/>
            <person name="Sun H."/>
            <person name="Yadav J.S."/>
            <person name="Pangilinan J."/>
            <person name="Larsson K.H."/>
            <person name="Matsuura K."/>
            <person name="Barry K."/>
            <person name="Labutti K."/>
            <person name="Kuo R."/>
            <person name="Ohm R.A."/>
            <person name="Bhattacharya S.S."/>
            <person name="Shirouzu T."/>
            <person name="Yoshinaga Y."/>
            <person name="Martin F.M."/>
            <person name="Grigoriev I.V."/>
            <person name="Hibbett D.S."/>
        </authorList>
    </citation>
    <scope>NUCLEOTIDE SEQUENCE [LARGE SCALE GENOMIC DNA]</scope>
    <source>
        <strain evidence="1 2">HHB14362 ss-1</strain>
    </source>
</reference>
<name>A0A165W5R4_9AGAM</name>
<sequence length="211" mass="23683">MSREDSTSTPNIRDLFGNPPSSRDLAKFLVSLSASQDKPREEPEVHIYPDVVYFNYYSLGLSLNFTPVDGYKPQSSEGLQSLDKERLWLSGVDVYNKIETVQEQEKKVYDTYPLMPLILALPSENTNDKTEPSALKVTPKTTGKRFIECLGEPDRKGGGVGRGLGPNIWCEWLKHGIMIEFGGPEAKGPKAWETGKDALWQCITLFRPKDV</sequence>
<dbReference type="AlphaFoldDB" id="A0A165W5R4"/>
<gene>
    <name evidence="1" type="ORF">NEOLEDRAFT_1054022</name>
</gene>
<protein>
    <submittedName>
        <fullName evidence="1">Uncharacterized protein</fullName>
    </submittedName>
</protein>
<organism evidence="1 2">
    <name type="scientific">Neolentinus lepideus HHB14362 ss-1</name>
    <dbReference type="NCBI Taxonomy" id="1314782"/>
    <lineage>
        <taxon>Eukaryota</taxon>
        <taxon>Fungi</taxon>
        <taxon>Dikarya</taxon>
        <taxon>Basidiomycota</taxon>
        <taxon>Agaricomycotina</taxon>
        <taxon>Agaricomycetes</taxon>
        <taxon>Gloeophyllales</taxon>
        <taxon>Gloeophyllaceae</taxon>
        <taxon>Neolentinus</taxon>
    </lineage>
</organism>